<dbReference type="CDD" id="cd07505">
    <property type="entry name" value="HAD_BPGM-like"/>
    <property type="match status" value="1"/>
</dbReference>
<dbReference type="Gene3D" id="3.40.50.1000">
    <property type="entry name" value="HAD superfamily/HAD-like"/>
    <property type="match status" value="1"/>
</dbReference>
<name>A0A831YPW8_UNCKA</name>
<reference evidence="1" key="1">
    <citation type="journal article" date="2020" name="mSystems">
        <title>Genome- and Community-Level Interaction Insights into Carbon Utilization and Element Cycling Functions of Hydrothermarchaeota in Hydrothermal Sediment.</title>
        <authorList>
            <person name="Zhou Z."/>
            <person name="Liu Y."/>
            <person name="Xu W."/>
            <person name="Pan J."/>
            <person name="Luo Z.H."/>
            <person name="Li M."/>
        </authorList>
    </citation>
    <scope>NUCLEOTIDE SEQUENCE [LARGE SCALE GENOMIC DNA]</scope>
    <source>
        <strain evidence="1">SpSt-361</strain>
    </source>
</reference>
<dbReference type="AlphaFoldDB" id="A0A831YPW8"/>
<dbReference type="InterPro" id="IPR023198">
    <property type="entry name" value="PGP-like_dom2"/>
</dbReference>
<dbReference type="PANTHER" id="PTHR18901">
    <property type="entry name" value="2-DEOXYGLUCOSE-6-PHOSPHATE PHOSPHATASE 2"/>
    <property type="match status" value="1"/>
</dbReference>
<dbReference type="Gene3D" id="1.10.150.240">
    <property type="entry name" value="Putative phosphatase, domain 2"/>
    <property type="match status" value="1"/>
</dbReference>
<sequence>MKAVIFDLDGTLIDNEWIYDRAFCAVLKNLNISCEQLNHTPGIGVRENWEKMAKELNLSQDPRDLTKQTQDFYLDHLDEIKLRKGAKDLLHDLKRRRIRIGLATSTVAAVAGEVLSVAHLANLFDSATFGDEVEHKKPAPDIFLKAMDKENLLPRETVIIEDSPAGVEAGKAAGAFVIALKTDWFTRDQLFRADQIATNFAEVAKLLHRDHVS</sequence>
<dbReference type="PRINTS" id="PR00413">
    <property type="entry name" value="HADHALOGNASE"/>
</dbReference>
<dbReference type="InterPro" id="IPR006439">
    <property type="entry name" value="HAD-SF_hydro_IA"/>
</dbReference>
<dbReference type="InterPro" id="IPR023214">
    <property type="entry name" value="HAD_sf"/>
</dbReference>
<dbReference type="SFLD" id="SFLDG01129">
    <property type="entry name" value="C1.5:_HAD__Beta-PGM__Phosphata"/>
    <property type="match status" value="1"/>
</dbReference>
<dbReference type="InterPro" id="IPR036412">
    <property type="entry name" value="HAD-like_sf"/>
</dbReference>
<proteinExistence type="predicted"/>
<dbReference type="PANTHER" id="PTHR18901:SF38">
    <property type="entry name" value="PSEUDOURIDINE-5'-PHOSPHATASE"/>
    <property type="match status" value="1"/>
</dbReference>
<dbReference type="NCBIfam" id="TIGR01509">
    <property type="entry name" value="HAD-SF-IA-v3"/>
    <property type="match status" value="1"/>
</dbReference>
<dbReference type="SFLD" id="SFLDS00003">
    <property type="entry name" value="Haloacid_Dehalogenase"/>
    <property type="match status" value="1"/>
</dbReference>
<gene>
    <name evidence="1" type="ORF">ENR01_00485</name>
</gene>
<organism evidence="1">
    <name type="scientific">candidate division WWE3 bacterium</name>
    <dbReference type="NCBI Taxonomy" id="2053526"/>
    <lineage>
        <taxon>Bacteria</taxon>
        <taxon>Katanobacteria</taxon>
    </lineage>
</organism>
<evidence type="ECO:0000313" key="1">
    <source>
        <dbReference type="EMBL" id="HEX61623.1"/>
    </source>
</evidence>
<dbReference type="Pfam" id="PF13419">
    <property type="entry name" value="HAD_2"/>
    <property type="match status" value="1"/>
</dbReference>
<accession>A0A831YPW8</accession>
<dbReference type="SFLD" id="SFLDG01135">
    <property type="entry name" value="C1.5.6:_HAD__Beta-PGM__Phospha"/>
    <property type="match status" value="1"/>
</dbReference>
<protein>
    <submittedName>
        <fullName evidence="1">HAD family phosphatase</fullName>
    </submittedName>
</protein>
<dbReference type="EMBL" id="DSPJ01000012">
    <property type="protein sequence ID" value="HEX61623.1"/>
    <property type="molecule type" value="Genomic_DNA"/>
</dbReference>
<dbReference type="SUPFAM" id="SSF56784">
    <property type="entry name" value="HAD-like"/>
    <property type="match status" value="1"/>
</dbReference>
<dbReference type="InterPro" id="IPR041492">
    <property type="entry name" value="HAD_2"/>
</dbReference>
<comment type="caution">
    <text evidence="1">The sequence shown here is derived from an EMBL/GenBank/DDBJ whole genome shotgun (WGS) entry which is preliminary data.</text>
</comment>